<sequence length="80" mass="8803">MAPSKERGQTTWLRRYVNMTLKDFDEFMTSLHFFDHRAISSRCSCSPVVATNPSLSRDSMASSSANIAETVVGLVGTSLT</sequence>
<keyword evidence="2" id="KW-1185">Reference proteome</keyword>
<name>A0ABN7AKP7_9HEMI</name>
<dbReference type="EMBL" id="AP028912">
    <property type="protein sequence ID" value="BES92817.1"/>
    <property type="molecule type" value="Genomic_DNA"/>
</dbReference>
<reference evidence="1 2" key="1">
    <citation type="submission" date="2023-09" db="EMBL/GenBank/DDBJ databases">
        <title>Nesidiocoris tenuis whole genome shotgun sequence.</title>
        <authorList>
            <person name="Shibata T."/>
            <person name="Shimoda M."/>
            <person name="Kobayashi T."/>
            <person name="Uehara T."/>
        </authorList>
    </citation>
    <scope>NUCLEOTIDE SEQUENCE [LARGE SCALE GENOMIC DNA]</scope>
    <source>
        <strain evidence="1 2">Japan</strain>
    </source>
</reference>
<proteinExistence type="predicted"/>
<evidence type="ECO:0000313" key="1">
    <source>
        <dbReference type="EMBL" id="BES92817.1"/>
    </source>
</evidence>
<organism evidence="1 2">
    <name type="scientific">Nesidiocoris tenuis</name>
    <dbReference type="NCBI Taxonomy" id="355587"/>
    <lineage>
        <taxon>Eukaryota</taxon>
        <taxon>Metazoa</taxon>
        <taxon>Ecdysozoa</taxon>
        <taxon>Arthropoda</taxon>
        <taxon>Hexapoda</taxon>
        <taxon>Insecta</taxon>
        <taxon>Pterygota</taxon>
        <taxon>Neoptera</taxon>
        <taxon>Paraneoptera</taxon>
        <taxon>Hemiptera</taxon>
        <taxon>Heteroptera</taxon>
        <taxon>Panheteroptera</taxon>
        <taxon>Cimicomorpha</taxon>
        <taxon>Miridae</taxon>
        <taxon>Dicyphina</taxon>
        <taxon>Nesidiocoris</taxon>
    </lineage>
</organism>
<protein>
    <submittedName>
        <fullName evidence="1">Uncharacterized protein</fullName>
    </submittedName>
</protein>
<accession>A0ABN7AKP7</accession>
<evidence type="ECO:0000313" key="2">
    <source>
        <dbReference type="Proteomes" id="UP001307889"/>
    </source>
</evidence>
<gene>
    <name evidence="1" type="ORF">NTJ_05626</name>
</gene>
<dbReference type="Proteomes" id="UP001307889">
    <property type="component" value="Chromosome 4"/>
</dbReference>